<reference evidence="1 2" key="1">
    <citation type="journal article" date="2021" name="Front. Genet.">
        <title>Chromosome-Level Genome Assembly Reveals Significant Gene Expansion in the Toll and IMD Signaling Pathways of Dendrolimus kikuchii.</title>
        <authorList>
            <person name="Zhou J."/>
            <person name="Wu P."/>
            <person name="Xiong Z."/>
            <person name="Liu N."/>
            <person name="Zhao N."/>
            <person name="Ji M."/>
            <person name="Qiu Y."/>
            <person name="Yang B."/>
        </authorList>
    </citation>
    <scope>NUCLEOTIDE SEQUENCE [LARGE SCALE GENOMIC DNA]</scope>
    <source>
        <strain evidence="1">Ann1</strain>
    </source>
</reference>
<evidence type="ECO:0000313" key="2">
    <source>
        <dbReference type="Proteomes" id="UP000824533"/>
    </source>
</evidence>
<comment type="caution">
    <text evidence="1">The sequence shown here is derived from an EMBL/GenBank/DDBJ whole genome shotgun (WGS) entry which is preliminary data.</text>
</comment>
<evidence type="ECO:0000313" key="1">
    <source>
        <dbReference type="EMBL" id="KAJ0178880.1"/>
    </source>
</evidence>
<gene>
    <name evidence="1" type="ORF">K1T71_005655</name>
</gene>
<protein>
    <submittedName>
        <fullName evidence="1">Uncharacterized protein</fullName>
    </submittedName>
</protein>
<accession>A0ACC1D509</accession>
<sequence>MVGMQYTDKLIGSMQHGDHKDDAAGPVTRHRQVILLSKGDPALDNGYTQQMLRHLERSLHFTLVLILNIETEQGPLGGGEECLCRR</sequence>
<keyword evidence="2" id="KW-1185">Reference proteome</keyword>
<name>A0ACC1D509_9NEOP</name>
<dbReference type="EMBL" id="CM034395">
    <property type="protein sequence ID" value="KAJ0178880.1"/>
    <property type="molecule type" value="Genomic_DNA"/>
</dbReference>
<dbReference type="Proteomes" id="UP000824533">
    <property type="component" value="Linkage Group LG09"/>
</dbReference>
<proteinExistence type="predicted"/>
<organism evidence="1 2">
    <name type="scientific">Dendrolimus kikuchii</name>
    <dbReference type="NCBI Taxonomy" id="765133"/>
    <lineage>
        <taxon>Eukaryota</taxon>
        <taxon>Metazoa</taxon>
        <taxon>Ecdysozoa</taxon>
        <taxon>Arthropoda</taxon>
        <taxon>Hexapoda</taxon>
        <taxon>Insecta</taxon>
        <taxon>Pterygota</taxon>
        <taxon>Neoptera</taxon>
        <taxon>Endopterygota</taxon>
        <taxon>Lepidoptera</taxon>
        <taxon>Glossata</taxon>
        <taxon>Ditrysia</taxon>
        <taxon>Bombycoidea</taxon>
        <taxon>Lasiocampidae</taxon>
        <taxon>Dendrolimus</taxon>
    </lineage>
</organism>